<gene>
    <name evidence="1" type="ORF">CRG98_008523</name>
</gene>
<evidence type="ECO:0000313" key="2">
    <source>
        <dbReference type="Proteomes" id="UP000233551"/>
    </source>
</evidence>
<protein>
    <submittedName>
        <fullName evidence="1">Uncharacterized protein</fullName>
    </submittedName>
</protein>
<name>A0A2I0KRD2_PUNGR</name>
<sequence length="117" mass="13072">MGIGPTRGGRRLPGLVWSKEALGHIPSRKAVSFHGSHGSGEFLRPRFGRVDRIQVNGCPAFRRWSVARGSSVLIPKHSHELYHIGIHVGSQLINRPFECGETHGIDNIGWCLCRRRE</sequence>
<keyword evidence="2" id="KW-1185">Reference proteome</keyword>
<evidence type="ECO:0000313" key="1">
    <source>
        <dbReference type="EMBL" id="PKI71058.1"/>
    </source>
</evidence>
<organism evidence="1 2">
    <name type="scientific">Punica granatum</name>
    <name type="common">Pomegranate</name>
    <dbReference type="NCBI Taxonomy" id="22663"/>
    <lineage>
        <taxon>Eukaryota</taxon>
        <taxon>Viridiplantae</taxon>
        <taxon>Streptophyta</taxon>
        <taxon>Embryophyta</taxon>
        <taxon>Tracheophyta</taxon>
        <taxon>Spermatophyta</taxon>
        <taxon>Magnoliopsida</taxon>
        <taxon>eudicotyledons</taxon>
        <taxon>Gunneridae</taxon>
        <taxon>Pentapetalae</taxon>
        <taxon>rosids</taxon>
        <taxon>malvids</taxon>
        <taxon>Myrtales</taxon>
        <taxon>Lythraceae</taxon>
        <taxon>Punica</taxon>
    </lineage>
</organism>
<feature type="non-terminal residue" evidence="1">
    <location>
        <position position="117"/>
    </location>
</feature>
<proteinExistence type="predicted"/>
<dbReference type="AlphaFoldDB" id="A0A2I0KRD2"/>
<accession>A0A2I0KRD2</accession>
<dbReference type="Proteomes" id="UP000233551">
    <property type="component" value="Unassembled WGS sequence"/>
</dbReference>
<reference evidence="1 2" key="1">
    <citation type="submission" date="2017-11" db="EMBL/GenBank/DDBJ databases">
        <title>De-novo sequencing of pomegranate (Punica granatum L.) genome.</title>
        <authorList>
            <person name="Akparov Z."/>
            <person name="Amiraslanov A."/>
            <person name="Hajiyeva S."/>
            <person name="Abbasov M."/>
            <person name="Kaur K."/>
            <person name="Hamwieh A."/>
            <person name="Solovyev V."/>
            <person name="Salamov A."/>
            <person name="Braich B."/>
            <person name="Kosarev P."/>
            <person name="Mahmoud A."/>
            <person name="Hajiyev E."/>
            <person name="Babayeva S."/>
            <person name="Izzatullayeva V."/>
            <person name="Mammadov A."/>
            <person name="Mammadov A."/>
            <person name="Sharifova S."/>
            <person name="Ojaghi J."/>
            <person name="Eynullazada K."/>
            <person name="Bayramov B."/>
            <person name="Abdulazimova A."/>
            <person name="Shahmuradov I."/>
        </authorList>
    </citation>
    <scope>NUCLEOTIDE SEQUENCE [LARGE SCALE GENOMIC DNA]</scope>
    <source>
        <strain evidence="2">cv. AG2017</strain>
        <tissue evidence="1">Leaf</tissue>
    </source>
</reference>
<dbReference type="EMBL" id="PGOL01000407">
    <property type="protein sequence ID" value="PKI71058.1"/>
    <property type="molecule type" value="Genomic_DNA"/>
</dbReference>
<comment type="caution">
    <text evidence="1">The sequence shown here is derived from an EMBL/GenBank/DDBJ whole genome shotgun (WGS) entry which is preliminary data.</text>
</comment>